<dbReference type="InterPro" id="IPR002716">
    <property type="entry name" value="PIN_dom"/>
</dbReference>
<dbReference type="OrthoDB" id="4377304at2"/>
<dbReference type="eggNOG" id="COG4113">
    <property type="taxonomic scope" value="Bacteria"/>
</dbReference>
<accession>A0A0A0JLA3</accession>
<keyword evidence="4 6" id="KW-0378">Hydrolase</keyword>
<reference evidence="8 9" key="1">
    <citation type="submission" date="2013-08" db="EMBL/GenBank/DDBJ databases">
        <title>The genome sequence of Knoellia subterranea.</title>
        <authorList>
            <person name="Zhu W."/>
            <person name="Wang G."/>
        </authorList>
    </citation>
    <scope>NUCLEOTIDE SEQUENCE [LARGE SCALE GENOMIC DNA]</scope>
    <source>
        <strain evidence="8 9">KCTC 19937</strain>
    </source>
</reference>
<evidence type="ECO:0000256" key="4">
    <source>
        <dbReference type="ARBA" id="ARBA00022801"/>
    </source>
</evidence>
<dbReference type="PANTHER" id="PTHR35901:SF1">
    <property type="entry name" value="EXONUCLEASE VAPC9"/>
    <property type="match status" value="1"/>
</dbReference>
<dbReference type="Proteomes" id="UP000030011">
    <property type="component" value="Unassembled WGS sequence"/>
</dbReference>
<dbReference type="HAMAP" id="MF_00265">
    <property type="entry name" value="VapC_Nob1"/>
    <property type="match status" value="1"/>
</dbReference>
<dbReference type="GO" id="GO:0090729">
    <property type="term" value="F:toxin activity"/>
    <property type="evidence" value="ECO:0007669"/>
    <property type="project" value="UniProtKB-KW"/>
</dbReference>
<protein>
    <recommendedName>
        <fullName evidence="6">Ribonuclease VapC</fullName>
        <shortName evidence="6">RNase VapC</shortName>
        <ecNumber evidence="6">3.1.-.-</ecNumber>
    </recommendedName>
    <alternativeName>
        <fullName evidence="6">Toxin VapC</fullName>
    </alternativeName>
</protein>
<dbReference type="InterPro" id="IPR044153">
    <property type="entry name" value="PIN_Pae0151-like"/>
</dbReference>
<proteinExistence type="inferred from homology"/>
<dbReference type="GO" id="GO:0000287">
    <property type="term" value="F:magnesium ion binding"/>
    <property type="evidence" value="ECO:0007669"/>
    <property type="project" value="UniProtKB-UniRule"/>
</dbReference>
<dbReference type="PANTHER" id="PTHR35901">
    <property type="entry name" value="RIBONUCLEASE VAPC3"/>
    <property type="match status" value="1"/>
</dbReference>
<feature type="domain" description="PIN" evidence="7">
    <location>
        <begin position="2"/>
        <end position="115"/>
    </location>
</feature>
<dbReference type="EC" id="3.1.-.-" evidence="6"/>
<dbReference type="AlphaFoldDB" id="A0A0A0JLA3"/>
<evidence type="ECO:0000313" key="9">
    <source>
        <dbReference type="Proteomes" id="UP000030011"/>
    </source>
</evidence>
<keyword evidence="3 6" id="KW-0479">Metal-binding</keyword>
<dbReference type="SUPFAM" id="SSF88723">
    <property type="entry name" value="PIN domain-like"/>
    <property type="match status" value="1"/>
</dbReference>
<evidence type="ECO:0000256" key="3">
    <source>
        <dbReference type="ARBA" id="ARBA00022723"/>
    </source>
</evidence>
<comment type="similarity">
    <text evidence="6">Belongs to the PINc/VapC protein family.</text>
</comment>
<dbReference type="GO" id="GO:0016787">
    <property type="term" value="F:hydrolase activity"/>
    <property type="evidence" value="ECO:0007669"/>
    <property type="project" value="UniProtKB-KW"/>
</dbReference>
<organism evidence="8 9">
    <name type="scientific">Knoellia subterranea KCTC 19937</name>
    <dbReference type="NCBI Taxonomy" id="1385521"/>
    <lineage>
        <taxon>Bacteria</taxon>
        <taxon>Bacillati</taxon>
        <taxon>Actinomycetota</taxon>
        <taxon>Actinomycetes</taxon>
        <taxon>Micrococcales</taxon>
        <taxon>Intrasporangiaceae</taxon>
        <taxon>Knoellia</taxon>
    </lineage>
</organism>
<keyword evidence="5 6" id="KW-0460">Magnesium</keyword>
<keyword evidence="9" id="KW-1185">Reference proteome</keyword>
<evidence type="ECO:0000313" key="8">
    <source>
        <dbReference type="EMBL" id="KGN37494.1"/>
    </source>
</evidence>
<dbReference type="CDD" id="cd09873">
    <property type="entry name" value="PIN_Pae0151-like"/>
    <property type="match status" value="1"/>
</dbReference>
<comment type="function">
    <text evidence="6">Toxic component of a toxin-antitoxin (TA) system. An RNase.</text>
</comment>
<name>A0A0A0JLA3_9MICO</name>
<dbReference type="InterPro" id="IPR029060">
    <property type="entry name" value="PIN-like_dom_sf"/>
</dbReference>
<evidence type="ECO:0000256" key="6">
    <source>
        <dbReference type="HAMAP-Rule" id="MF_00265"/>
    </source>
</evidence>
<keyword evidence="6" id="KW-0800">Toxin</keyword>
<dbReference type="Gene3D" id="3.40.50.1010">
    <property type="entry name" value="5'-nuclease"/>
    <property type="match status" value="1"/>
</dbReference>
<dbReference type="InterPro" id="IPR051619">
    <property type="entry name" value="TypeII_TA_RNase_PINc/VapC"/>
</dbReference>
<dbReference type="GO" id="GO:0004540">
    <property type="term" value="F:RNA nuclease activity"/>
    <property type="evidence" value="ECO:0007669"/>
    <property type="project" value="InterPro"/>
</dbReference>
<evidence type="ECO:0000256" key="2">
    <source>
        <dbReference type="ARBA" id="ARBA00022722"/>
    </source>
</evidence>
<dbReference type="InterPro" id="IPR022907">
    <property type="entry name" value="VapC_family"/>
</dbReference>
<dbReference type="RefSeq" id="WP_035904906.1">
    <property type="nucleotide sequence ID" value="NZ_AVPK01000005.1"/>
</dbReference>
<evidence type="ECO:0000259" key="7">
    <source>
        <dbReference type="Pfam" id="PF01850"/>
    </source>
</evidence>
<comment type="cofactor">
    <cofactor evidence="6">
        <name>Mg(2+)</name>
        <dbReference type="ChEBI" id="CHEBI:18420"/>
    </cofactor>
</comment>
<evidence type="ECO:0000256" key="1">
    <source>
        <dbReference type="ARBA" id="ARBA00022649"/>
    </source>
</evidence>
<keyword evidence="1 6" id="KW-1277">Toxin-antitoxin system</keyword>
<comment type="caution">
    <text evidence="8">The sequence shown here is derived from an EMBL/GenBank/DDBJ whole genome shotgun (WGS) entry which is preliminary data.</text>
</comment>
<sequence>MIVVDASAMVEALVGLDPEPQLLDALSGELAAPHLLDVEVLSVLRGLLLGRRLDAHAAEQARHDFFEFTIHRQELAPLADRVWGLRHQFTAYDASYLALAEALDVPLLTCDAKLAASGHRADVHVVAPTRR</sequence>
<dbReference type="EMBL" id="AVPK01000005">
    <property type="protein sequence ID" value="KGN37494.1"/>
    <property type="molecule type" value="Genomic_DNA"/>
</dbReference>
<feature type="binding site" evidence="6">
    <location>
        <position position="5"/>
    </location>
    <ligand>
        <name>Mg(2+)</name>
        <dbReference type="ChEBI" id="CHEBI:18420"/>
    </ligand>
</feature>
<gene>
    <name evidence="6" type="primary">vapC</name>
    <name evidence="8" type="ORF">N803_14075</name>
</gene>
<feature type="binding site" evidence="6">
    <location>
        <position position="93"/>
    </location>
    <ligand>
        <name>Mg(2+)</name>
        <dbReference type="ChEBI" id="CHEBI:18420"/>
    </ligand>
</feature>
<evidence type="ECO:0000256" key="5">
    <source>
        <dbReference type="ARBA" id="ARBA00022842"/>
    </source>
</evidence>
<keyword evidence="2 6" id="KW-0540">Nuclease</keyword>
<dbReference type="Pfam" id="PF01850">
    <property type="entry name" value="PIN"/>
    <property type="match status" value="1"/>
</dbReference>